<evidence type="ECO:0000313" key="1">
    <source>
        <dbReference type="EMBL" id="GBM58317.1"/>
    </source>
</evidence>
<dbReference type="AlphaFoldDB" id="A0A4Y2GYS5"/>
<protein>
    <submittedName>
        <fullName evidence="1">Uncharacterized protein</fullName>
    </submittedName>
</protein>
<gene>
    <name evidence="1" type="ORF">AVEN_264927_1</name>
</gene>
<dbReference type="Proteomes" id="UP000499080">
    <property type="component" value="Unassembled WGS sequence"/>
</dbReference>
<accession>A0A4Y2GYS5</accession>
<name>A0A4Y2GYS5_ARAVE</name>
<evidence type="ECO:0000313" key="2">
    <source>
        <dbReference type="Proteomes" id="UP000499080"/>
    </source>
</evidence>
<dbReference type="EMBL" id="BGPR01001629">
    <property type="protein sequence ID" value="GBM58317.1"/>
    <property type="molecule type" value="Genomic_DNA"/>
</dbReference>
<reference evidence="1 2" key="1">
    <citation type="journal article" date="2019" name="Sci. Rep.">
        <title>Orb-weaving spider Araneus ventricosus genome elucidates the spidroin gene catalogue.</title>
        <authorList>
            <person name="Kono N."/>
            <person name="Nakamura H."/>
            <person name="Ohtoshi R."/>
            <person name="Moran D.A.P."/>
            <person name="Shinohara A."/>
            <person name="Yoshida Y."/>
            <person name="Fujiwara M."/>
            <person name="Mori M."/>
            <person name="Tomita M."/>
            <person name="Arakawa K."/>
        </authorList>
    </citation>
    <scope>NUCLEOTIDE SEQUENCE [LARGE SCALE GENOMIC DNA]</scope>
</reference>
<organism evidence="1 2">
    <name type="scientific">Araneus ventricosus</name>
    <name type="common">Orbweaver spider</name>
    <name type="synonym">Epeira ventricosa</name>
    <dbReference type="NCBI Taxonomy" id="182803"/>
    <lineage>
        <taxon>Eukaryota</taxon>
        <taxon>Metazoa</taxon>
        <taxon>Ecdysozoa</taxon>
        <taxon>Arthropoda</taxon>
        <taxon>Chelicerata</taxon>
        <taxon>Arachnida</taxon>
        <taxon>Araneae</taxon>
        <taxon>Araneomorphae</taxon>
        <taxon>Entelegynae</taxon>
        <taxon>Araneoidea</taxon>
        <taxon>Araneidae</taxon>
        <taxon>Araneus</taxon>
    </lineage>
</organism>
<keyword evidence="2" id="KW-1185">Reference proteome</keyword>
<proteinExistence type="predicted"/>
<comment type="caution">
    <text evidence="1">The sequence shown here is derived from an EMBL/GenBank/DDBJ whole genome shotgun (WGS) entry which is preliminary data.</text>
</comment>
<sequence>MEKNVATKDEAWVYLKDCKKQTQFVIMKEEKKNLETGFKKCKESFSKGIMIAAGFSYNGKVKVKRVDKMLRSTPQLSVAHVIHNLQI</sequence>